<keyword evidence="2" id="KW-1185">Reference proteome</keyword>
<proteinExistence type="predicted"/>
<dbReference type="Proteomes" id="UP000887575">
    <property type="component" value="Unassembled WGS sequence"/>
</dbReference>
<organism evidence="2 3">
    <name type="scientific">Mesorhabditis belari</name>
    <dbReference type="NCBI Taxonomy" id="2138241"/>
    <lineage>
        <taxon>Eukaryota</taxon>
        <taxon>Metazoa</taxon>
        <taxon>Ecdysozoa</taxon>
        <taxon>Nematoda</taxon>
        <taxon>Chromadorea</taxon>
        <taxon>Rhabditida</taxon>
        <taxon>Rhabditina</taxon>
        <taxon>Rhabditomorpha</taxon>
        <taxon>Rhabditoidea</taxon>
        <taxon>Rhabditidae</taxon>
        <taxon>Mesorhabditinae</taxon>
        <taxon>Mesorhabditis</taxon>
    </lineage>
</organism>
<dbReference type="AlphaFoldDB" id="A0AAF3F897"/>
<reference evidence="3" key="1">
    <citation type="submission" date="2024-02" db="UniProtKB">
        <authorList>
            <consortium name="WormBaseParasite"/>
        </authorList>
    </citation>
    <scope>IDENTIFICATION</scope>
</reference>
<sequence length="50" mass="5253">MLDWSKEGGSGHSGSPVGMGIPGAMQFRHVVSSPAPSSSDMDQLINIHCR</sequence>
<name>A0AAF3F897_9BILA</name>
<feature type="region of interest" description="Disordered" evidence="1">
    <location>
        <begin position="1"/>
        <end position="22"/>
    </location>
</feature>
<feature type="region of interest" description="Disordered" evidence="1">
    <location>
        <begin position="31"/>
        <end position="50"/>
    </location>
</feature>
<accession>A0AAF3F897</accession>
<protein>
    <submittedName>
        <fullName evidence="3">Uncharacterized protein</fullName>
    </submittedName>
</protein>
<evidence type="ECO:0000256" key="1">
    <source>
        <dbReference type="SAM" id="MobiDB-lite"/>
    </source>
</evidence>
<dbReference type="WBParaSite" id="MBELARI_LOCUS3129">
    <property type="protein sequence ID" value="MBELARI_LOCUS3129"/>
    <property type="gene ID" value="MBELARI_LOCUS3129"/>
</dbReference>
<evidence type="ECO:0000313" key="3">
    <source>
        <dbReference type="WBParaSite" id="MBELARI_LOCUS3129"/>
    </source>
</evidence>
<evidence type="ECO:0000313" key="2">
    <source>
        <dbReference type="Proteomes" id="UP000887575"/>
    </source>
</evidence>